<dbReference type="PRINTS" id="PR00447">
    <property type="entry name" value="NATRESASSCMP"/>
</dbReference>
<feature type="transmembrane region" description="Helical" evidence="7">
    <location>
        <begin position="96"/>
        <end position="115"/>
    </location>
</feature>
<feature type="transmembrane region" description="Helical" evidence="7">
    <location>
        <begin position="48"/>
        <end position="75"/>
    </location>
</feature>
<feature type="transmembrane region" description="Helical" evidence="7">
    <location>
        <begin position="236"/>
        <end position="260"/>
    </location>
</feature>
<dbReference type="GO" id="GO:0015293">
    <property type="term" value="F:symporter activity"/>
    <property type="evidence" value="ECO:0007669"/>
    <property type="project" value="UniProtKB-KW"/>
</dbReference>
<evidence type="ECO:0000256" key="7">
    <source>
        <dbReference type="SAM" id="Phobius"/>
    </source>
</evidence>
<keyword evidence="9" id="KW-1185">Reference proteome</keyword>
<dbReference type="AlphaFoldDB" id="A0A128EXE6"/>
<name>A0A128EXE6_9GAMM</name>
<keyword evidence="3 7" id="KW-0812">Transmembrane</keyword>
<dbReference type="Proteomes" id="UP000071641">
    <property type="component" value="Unassembled WGS sequence"/>
</dbReference>
<feature type="transmembrane region" description="Helical" evidence="7">
    <location>
        <begin position="198"/>
        <end position="215"/>
    </location>
</feature>
<evidence type="ECO:0000256" key="1">
    <source>
        <dbReference type="ARBA" id="ARBA00004141"/>
    </source>
</evidence>
<evidence type="ECO:0000256" key="2">
    <source>
        <dbReference type="ARBA" id="ARBA00022448"/>
    </source>
</evidence>
<protein>
    <submittedName>
        <fullName evidence="8">Divalent metal cation transporter MntH</fullName>
    </submittedName>
</protein>
<dbReference type="RefSeq" id="WP_062661968.1">
    <property type="nucleotide sequence ID" value="NZ_FIZX01000001.1"/>
</dbReference>
<keyword evidence="4" id="KW-0769">Symport</keyword>
<feature type="transmembrane region" description="Helical" evidence="7">
    <location>
        <begin position="159"/>
        <end position="178"/>
    </location>
</feature>
<feature type="transmembrane region" description="Helical" evidence="7">
    <location>
        <begin position="382"/>
        <end position="403"/>
    </location>
</feature>
<gene>
    <name evidence="8" type="primary">mntH_2</name>
    <name evidence="8" type="ORF">GCE9029_01349</name>
</gene>
<sequence>MSTQNVNVSKPKYTFLDKIKAIGPAVVITGSFIGPGTVTTATRTGADFGYALIWTVLFAIVATIILQEMAARLGVVTRKGLSEAISSAFENHTARYLIRGLVGTAIPLGCIAYMGGDLTGSAAGLSTLTGVSTQILGPLVGIAILVLINFGPFELIEKVLMVLVATMAVVFLISMFAVGPEWSEVAAGLVPSIPEGGMFLVLGLIGTTIVPYNFFVHAINARKAFSSTDQLELSKLDIIVAITIGGLITAAVMITAGTVIRGASVESIATMAQALEPVLGDYAKIFLSVGLIAAGLSSAIVTPLGASYVLAGLFGWKYDKSDKRFFYTNLSILIFGIFISATGLNPVFVIISAQVLNGIILPIAVILLVMITSQSRFMRQFVNGKVSLCLGILISLVTLFLGLKSFISTVSALAGS</sequence>
<dbReference type="GO" id="GO:0015086">
    <property type="term" value="F:cadmium ion transmembrane transporter activity"/>
    <property type="evidence" value="ECO:0007669"/>
    <property type="project" value="TreeGrafter"/>
</dbReference>
<feature type="transmembrane region" description="Helical" evidence="7">
    <location>
        <begin position="347"/>
        <end position="370"/>
    </location>
</feature>
<dbReference type="GO" id="GO:0005384">
    <property type="term" value="F:manganese ion transmembrane transporter activity"/>
    <property type="evidence" value="ECO:0007669"/>
    <property type="project" value="TreeGrafter"/>
</dbReference>
<accession>A0A128EXE6</accession>
<dbReference type="PANTHER" id="PTHR11706">
    <property type="entry name" value="SOLUTE CARRIER PROTEIN FAMILY 11 MEMBER"/>
    <property type="match status" value="1"/>
</dbReference>
<organism evidence="8 9">
    <name type="scientific">Grimontia celer</name>
    <dbReference type="NCBI Taxonomy" id="1796497"/>
    <lineage>
        <taxon>Bacteria</taxon>
        <taxon>Pseudomonadati</taxon>
        <taxon>Pseudomonadota</taxon>
        <taxon>Gammaproteobacteria</taxon>
        <taxon>Vibrionales</taxon>
        <taxon>Vibrionaceae</taxon>
        <taxon>Grimontia</taxon>
    </lineage>
</organism>
<feature type="transmembrane region" description="Helical" evidence="7">
    <location>
        <begin position="325"/>
        <end position="341"/>
    </location>
</feature>
<keyword evidence="2" id="KW-0813">Transport</keyword>
<evidence type="ECO:0000256" key="6">
    <source>
        <dbReference type="ARBA" id="ARBA00023136"/>
    </source>
</evidence>
<comment type="subcellular location">
    <subcellularLocation>
        <location evidence="1">Membrane</location>
        <topology evidence="1">Multi-pass membrane protein</topology>
    </subcellularLocation>
</comment>
<evidence type="ECO:0000313" key="8">
    <source>
        <dbReference type="EMBL" id="CZF79242.1"/>
    </source>
</evidence>
<dbReference type="Pfam" id="PF01566">
    <property type="entry name" value="Nramp"/>
    <property type="match status" value="1"/>
</dbReference>
<keyword evidence="5 7" id="KW-1133">Transmembrane helix</keyword>
<dbReference type="OrthoDB" id="9787548at2"/>
<evidence type="ECO:0000256" key="5">
    <source>
        <dbReference type="ARBA" id="ARBA00022989"/>
    </source>
</evidence>
<dbReference type="EMBL" id="FIZX01000001">
    <property type="protein sequence ID" value="CZF79242.1"/>
    <property type="molecule type" value="Genomic_DNA"/>
</dbReference>
<dbReference type="GO" id="GO:0034755">
    <property type="term" value="P:iron ion transmembrane transport"/>
    <property type="evidence" value="ECO:0007669"/>
    <property type="project" value="TreeGrafter"/>
</dbReference>
<evidence type="ECO:0000256" key="4">
    <source>
        <dbReference type="ARBA" id="ARBA00022847"/>
    </source>
</evidence>
<reference evidence="9" key="1">
    <citation type="submission" date="2016-02" db="EMBL/GenBank/DDBJ databases">
        <authorList>
            <person name="Rodrigo-Torres Lidia"/>
            <person name="Arahal R.David."/>
        </authorList>
    </citation>
    <scope>NUCLEOTIDE SEQUENCE [LARGE SCALE GENOMIC DNA]</scope>
    <source>
        <strain evidence="9">CECT 9029</strain>
    </source>
</reference>
<dbReference type="PANTHER" id="PTHR11706:SF33">
    <property type="entry name" value="NATURAL RESISTANCE-ASSOCIATED MACROPHAGE PROTEIN 2"/>
    <property type="match status" value="1"/>
</dbReference>
<feature type="transmembrane region" description="Helical" evidence="7">
    <location>
        <begin position="135"/>
        <end position="152"/>
    </location>
</feature>
<keyword evidence="6 7" id="KW-0472">Membrane</keyword>
<evidence type="ECO:0000313" key="9">
    <source>
        <dbReference type="Proteomes" id="UP000071641"/>
    </source>
</evidence>
<feature type="transmembrane region" description="Helical" evidence="7">
    <location>
        <begin position="21"/>
        <end position="42"/>
    </location>
</feature>
<dbReference type="STRING" id="1796497.GCE9029_01349"/>
<dbReference type="NCBIfam" id="NF037982">
    <property type="entry name" value="Nramp_1"/>
    <property type="match status" value="1"/>
</dbReference>
<evidence type="ECO:0000256" key="3">
    <source>
        <dbReference type="ARBA" id="ARBA00022692"/>
    </source>
</evidence>
<proteinExistence type="predicted"/>
<feature type="transmembrane region" description="Helical" evidence="7">
    <location>
        <begin position="285"/>
        <end position="313"/>
    </location>
</feature>
<dbReference type="GO" id="GO:0005886">
    <property type="term" value="C:plasma membrane"/>
    <property type="evidence" value="ECO:0007669"/>
    <property type="project" value="TreeGrafter"/>
</dbReference>
<dbReference type="InterPro" id="IPR001046">
    <property type="entry name" value="NRAMP_fam"/>
</dbReference>